<dbReference type="Gene3D" id="3.10.350.10">
    <property type="entry name" value="LysM domain"/>
    <property type="match status" value="1"/>
</dbReference>
<keyword evidence="4" id="KW-1185">Reference proteome</keyword>
<proteinExistence type="inferred from homology"/>
<dbReference type="EMBL" id="CABFNP030001353">
    <property type="protein sequence ID" value="CAI6100982.1"/>
    <property type="molecule type" value="Genomic_DNA"/>
</dbReference>
<gene>
    <name evidence="3" type="ORF">CCHLO57077_00007025</name>
</gene>
<feature type="domain" description="LysM" evidence="2">
    <location>
        <begin position="19"/>
        <end position="66"/>
    </location>
</feature>
<evidence type="ECO:0000313" key="3">
    <source>
        <dbReference type="EMBL" id="CAI6100982.1"/>
    </source>
</evidence>
<organism evidence="3 4">
    <name type="scientific">Clonostachys chloroleuca</name>
    <dbReference type="NCBI Taxonomy" id="1926264"/>
    <lineage>
        <taxon>Eukaryota</taxon>
        <taxon>Fungi</taxon>
        <taxon>Dikarya</taxon>
        <taxon>Ascomycota</taxon>
        <taxon>Pezizomycotina</taxon>
        <taxon>Sordariomycetes</taxon>
        <taxon>Hypocreomycetidae</taxon>
        <taxon>Hypocreales</taxon>
        <taxon>Bionectriaceae</taxon>
        <taxon>Clonostachys</taxon>
    </lineage>
</organism>
<dbReference type="PROSITE" id="PS51782">
    <property type="entry name" value="LYSM"/>
    <property type="match status" value="1"/>
</dbReference>
<reference evidence="3" key="1">
    <citation type="submission" date="2023-01" db="EMBL/GenBank/DDBJ databases">
        <authorList>
            <person name="Piombo E."/>
        </authorList>
    </citation>
    <scope>NUCLEOTIDE SEQUENCE</scope>
</reference>
<sequence>MSLSSVTRVREVNCRYKTTTGSSTDGDVCSSLAKKYETTVEAIVNLNPTLNKDCNASIKPSTSYCVKGFIEPDRAWDGLCGPTRNNTCLGTDKQCCNSETWKCGKAEEDCQAGNCYEGACFDK</sequence>
<dbReference type="Pfam" id="PF01476">
    <property type="entry name" value="LysM"/>
    <property type="match status" value="1"/>
</dbReference>
<comment type="similarity">
    <text evidence="1">Belongs to the secreted LysM effector family.</text>
</comment>
<dbReference type="InterPro" id="IPR036779">
    <property type="entry name" value="LysM_dom_sf"/>
</dbReference>
<dbReference type="Proteomes" id="UP001160390">
    <property type="component" value="Unassembled WGS sequence"/>
</dbReference>
<dbReference type="CDD" id="cd00118">
    <property type="entry name" value="LysM"/>
    <property type="match status" value="1"/>
</dbReference>
<dbReference type="AlphaFoldDB" id="A0AA35QFC6"/>
<evidence type="ECO:0000256" key="1">
    <source>
        <dbReference type="ARBA" id="ARBA00044955"/>
    </source>
</evidence>
<protein>
    <recommendedName>
        <fullName evidence="2">LysM domain-containing protein</fullName>
    </recommendedName>
</protein>
<evidence type="ECO:0000313" key="4">
    <source>
        <dbReference type="Proteomes" id="UP001160390"/>
    </source>
</evidence>
<comment type="caution">
    <text evidence="3">The sequence shown here is derived from an EMBL/GenBank/DDBJ whole genome shotgun (WGS) entry which is preliminary data.</text>
</comment>
<accession>A0AA35QFC6</accession>
<dbReference type="InterPro" id="IPR018392">
    <property type="entry name" value="LysM"/>
</dbReference>
<name>A0AA35QFC6_9HYPO</name>
<evidence type="ECO:0000259" key="2">
    <source>
        <dbReference type="PROSITE" id="PS51782"/>
    </source>
</evidence>